<feature type="compositionally biased region" description="Polar residues" evidence="1">
    <location>
        <begin position="452"/>
        <end position="475"/>
    </location>
</feature>
<reference evidence="2" key="1">
    <citation type="journal article" date="2014" name="Nat. Commun.">
        <title>The emerging biofuel crop Camelina sativa retains a highly undifferentiated hexaploid genome structure.</title>
        <authorList>
            <person name="Kagale S."/>
            <person name="Koh C."/>
            <person name="Nixon J."/>
            <person name="Bollina V."/>
            <person name="Clarke W.E."/>
            <person name="Tuteja R."/>
            <person name="Spillane C."/>
            <person name="Robinson S.J."/>
            <person name="Links M.G."/>
            <person name="Clarke C."/>
            <person name="Higgins E.E."/>
            <person name="Huebert T."/>
            <person name="Sharpe A.G."/>
            <person name="Parkin I.A."/>
        </authorList>
    </citation>
    <scope>NUCLEOTIDE SEQUENCE [LARGE SCALE GENOMIC DNA]</scope>
    <source>
        <strain evidence="2">cv. DH55</strain>
    </source>
</reference>
<dbReference type="GeneID" id="104763047"/>
<gene>
    <name evidence="3" type="primary">LOC104763047</name>
</gene>
<reference evidence="3" key="2">
    <citation type="submission" date="2025-08" db="UniProtKB">
        <authorList>
            <consortium name="RefSeq"/>
        </authorList>
    </citation>
    <scope>IDENTIFICATION</scope>
    <source>
        <tissue evidence="3">Leaf</tissue>
    </source>
</reference>
<proteinExistence type="predicted"/>
<evidence type="ECO:0000313" key="2">
    <source>
        <dbReference type="Proteomes" id="UP000694864"/>
    </source>
</evidence>
<feature type="region of interest" description="Disordered" evidence="1">
    <location>
        <begin position="438"/>
        <end position="475"/>
    </location>
</feature>
<evidence type="ECO:0000313" key="3">
    <source>
        <dbReference type="RefSeq" id="XP_010484766.1"/>
    </source>
</evidence>
<name>A0ABM0XEK1_CAMSA</name>
<feature type="region of interest" description="Disordered" evidence="1">
    <location>
        <begin position="527"/>
        <end position="547"/>
    </location>
</feature>
<protein>
    <submittedName>
        <fullName evidence="3">Uncharacterized protein LOC104763047</fullName>
    </submittedName>
</protein>
<evidence type="ECO:0000256" key="1">
    <source>
        <dbReference type="SAM" id="MobiDB-lite"/>
    </source>
</evidence>
<dbReference type="Proteomes" id="UP000694864">
    <property type="component" value="Chromosome 18"/>
</dbReference>
<sequence length="584" mass="68136">MQVDVNENFFYDNRKPITSRSSCNEDKLMKMMNELISSQEEADKGYTIDTIESRLEWKVEALLNKSGECNNWCDDKLYQPADAEEEHGASLDYPIDPNKSKECTREEYYQADEGDAYFETKSMENQYEDLPRENDESYDLTSTKEDGEEDLKDFYCCMTYQFPNEEVPENYNFRQHQQQEEAIYQGNPRTRPSPAPYDVYEDWGPVPSHRPSRFQRPYPRRPDTNLNCPYPRREPYLIRFSHQVYQDNFHMSTQQRAEEEKMLNLISQLADLQDETMKMLHEKLDKIDFDLSRKMDDIVVRVRSIDDQRSKDAEALERRLHCLEEQQERHLKSAQDNAINIRDLANEVTSLTKDHESTFGVLFNKDFDTSRRVQKLENRAYEAESKIFGLEFEQNRFGEAMSEKFTFTKENHKLLKEIESEIKEKNQDLADKIEDLTSRVAGHKEEEDLVGNKQQGSMEVKTLNPNPHETNQQREASLGAKELEVEAVGDKLQSFSPNSRKHSRGEGEANLTKDCFSITTLYAPPPRDLEGLGKGEPELPTVNGIAETTRRCREEDYAKEPPDAYIGERPKRACLRTTHFPHPA</sequence>
<accession>A0ABM0XEK1</accession>
<feature type="region of interest" description="Disordered" evidence="1">
    <location>
        <begin position="490"/>
        <end position="509"/>
    </location>
</feature>
<keyword evidence="2" id="KW-1185">Reference proteome</keyword>
<dbReference type="RefSeq" id="XP_010484766.1">
    <property type="nucleotide sequence ID" value="XM_010486464.1"/>
</dbReference>
<organism evidence="2 3">
    <name type="scientific">Camelina sativa</name>
    <name type="common">False flax</name>
    <name type="synonym">Myagrum sativum</name>
    <dbReference type="NCBI Taxonomy" id="90675"/>
    <lineage>
        <taxon>Eukaryota</taxon>
        <taxon>Viridiplantae</taxon>
        <taxon>Streptophyta</taxon>
        <taxon>Embryophyta</taxon>
        <taxon>Tracheophyta</taxon>
        <taxon>Spermatophyta</taxon>
        <taxon>Magnoliopsida</taxon>
        <taxon>eudicotyledons</taxon>
        <taxon>Gunneridae</taxon>
        <taxon>Pentapetalae</taxon>
        <taxon>rosids</taxon>
        <taxon>malvids</taxon>
        <taxon>Brassicales</taxon>
        <taxon>Brassicaceae</taxon>
        <taxon>Camelineae</taxon>
        <taxon>Camelina</taxon>
    </lineage>
</organism>
<feature type="compositionally biased region" description="Basic and acidic residues" evidence="1">
    <location>
        <begin position="527"/>
        <end position="537"/>
    </location>
</feature>